<dbReference type="RefSeq" id="WP_109270028.1">
    <property type="nucleotide sequence ID" value="NZ_QFFF01000001.1"/>
</dbReference>
<reference evidence="2 3" key="1">
    <citation type="submission" date="2018-05" db="EMBL/GenBank/DDBJ databases">
        <title>Genome of Sphingosinicella humi QZX222.</title>
        <authorList>
            <person name="Qiao Z."/>
            <person name="Wang G."/>
        </authorList>
    </citation>
    <scope>NUCLEOTIDE SEQUENCE [LARGE SCALE GENOMIC DNA]</scope>
    <source>
        <strain evidence="2 3">QZX222</strain>
    </source>
</reference>
<comment type="caution">
    <text evidence="2">The sequence shown here is derived from an EMBL/GenBank/DDBJ whole genome shotgun (WGS) entry which is preliminary data.</text>
</comment>
<keyword evidence="3" id="KW-1185">Reference proteome</keyword>
<dbReference type="AlphaFoldDB" id="A0A2U2J0M8"/>
<dbReference type="OrthoDB" id="7569417at2"/>
<evidence type="ECO:0000313" key="3">
    <source>
        <dbReference type="Proteomes" id="UP000245916"/>
    </source>
</evidence>
<feature type="region of interest" description="Disordered" evidence="1">
    <location>
        <begin position="1"/>
        <end position="23"/>
    </location>
</feature>
<organism evidence="2 3">
    <name type="scientific">Allosphingosinicella humi</name>
    <dbReference type="NCBI Taxonomy" id="2068657"/>
    <lineage>
        <taxon>Bacteria</taxon>
        <taxon>Pseudomonadati</taxon>
        <taxon>Pseudomonadota</taxon>
        <taxon>Alphaproteobacteria</taxon>
        <taxon>Sphingomonadales</taxon>
        <taxon>Sphingomonadaceae</taxon>
        <taxon>Allosphingosinicella</taxon>
    </lineage>
</organism>
<proteinExistence type="predicted"/>
<protein>
    <submittedName>
        <fullName evidence="2">Uncharacterized protein</fullName>
    </submittedName>
</protein>
<sequence>MSSEAEAGQYQGGPGGSEAQRRVDAIVAEAKRGIWKPQFQPPATPSAASPMCPKLVERRLSEEIEYVQRLLEMMGDQLAGDPVILQRHSRALQGFDLMSQILGHIARVVVADDKDGAIDGIGMHDLRARLKRQAL</sequence>
<gene>
    <name evidence="2" type="ORF">DF286_02625</name>
</gene>
<dbReference type="EMBL" id="QFFF01000001">
    <property type="protein sequence ID" value="PWG01888.1"/>
    <property type="molecule type" value="Genomic_DNA"/>
</dbReference>
<dbReference type="Proteomes" id="UP000245916">
    <property type="component" value="Unassembled WGS sequence"/>
</dbReference>
<name>A0A2U2J0M8_9SPHN</name>
<evidence type="ECO:0000256" key="1">
    <source>
        <dbReference type="SAM" id="MobiDB-lite"/>
    </source>
</evidence>
<evidence type="ECO:0000313" key="2">
    <source>
        <dbReference type="EMBL" id="PWG01888.1"/>
    </source>
</evidence>
<accession>A0A2U2J0M8</accession>